<dbReference type="CDD" id="cd00082">
    <property type="entry name" value="HisKA"/>
    <property type="match status" value="1"/>
</dbReference>
<reference evidence="10" key="1">
    <citation type="submission" date="2022-06" db="EMBL/GenBank/DDBJ databases">
        <authorList>
            <person name="Sun Q."/>
        </authorList>
    </citation>
    <scope>NUCLEOTIDE SEQUENCE</scope>
    <source>
        <strain evidence="10">S101</strain>
    </source>
</reference>
<evidence type="ECO:0000259" key="9">
    <source>
        <dbReference type="PROSITE" id="PS50109"/>
    </source>
</evidence>
<dbReference type="Gene3D" id="3.30.565.10">
    <property type="entry name" value="Histidine kinase-like ATPase, C-terminal domain"/>
    <property type="match status" value="1"/>
</dbReference>
<sequence length="513" mass="55507">MNPQEDAFASLKNRCINNALAEFVRFLRKASGGKGSGFGCAAHPWPTAGAAFQQPAGKATVRKRLPDVLGAQETKFILSFALSRYAVLQHNLFGDGSQNRRHRTSRDLEMKSRILSHGAFSLAPLAMIELDLRKTRALAADRHIAVNGERSYDNASVCALTNSVDILGVNNAARSILALEGKGMPERVSHIIPEKLQKPFAKGLVSLLHGESFVIEGILKTADGEDFPAHIAGWNDTDATGEDQVMIGITKLEHNRGREKANGDIQGDPVHAARISILGEMTASIAHEVNQPLGSIVTSAEAGLRWLNHAQPDLDEVRTILERIINSGRRAGNIISALMGLASNSASERTAVEVAALIDETVLILRSDLNRRQSGLRLEISPDLPRVWIDRTQILQVIVNLVTNAAQAMSDGQAWNRTLSIRARENQDRVTIEVEDSGPGVDPKVRERLFESFYTTKTTGIGMGLAICRSIVEAHGSEIELQSSQYLGARFSFTLPVAPDAPSTVATSGSVVG</sequence>
<dbReference type="Pfam" id="PF02518">
    <property type="entry name" value="HATPase_c"/>
    <property type="match status" value="1"/>
</dbReference>
<dbReference type="PROSITE" id="PS50109">
    <property type="entry name" value="HIS_KIN"/>
    <property type="match status" value="1"/>
</dbReference>
<dbReference type="Proteomes" id="UP001155380">
    <property type="component" value="Unassembled WGS sequence"/>
</dbReference>
<dbReference type="AlphaFoldDB" id="A0AAJ1C1M7"/>
<comment type="caution">
    <text evidence="10">The sequence shown here is derived from an EMBL/GenBank/DDBJ whole genome shotgun (WGS) entry which is preliminary data.</text>
</comment>
<gene>
    <name evidence="10" type="ORF">NBH21_25500</name>
</gene>
<dbReference type="RefSeq" id="WP_250914805.1">
    <property type="nucleotide sequence ID" value="NZ_JAMXLX010000016.1"/>
</dbReference>
<organism evidence="10 11">
    <name type="scientific">Ciceribacter sichuanensis</name>
    <dbReference type="NCBI Taxonomy" id="2949647"/>
    <lineage>
        <taxon>Bacteria</taxon>
        <taxon>Pseudomonadati</taxon>
        <taxon>Pseudomonadota</taxon>
        <taxon>Alphaproteobacteria</taxon>
        <taxon>Hyphomicrobiales</taxon>
        <taxon>Rhizobiaceae</taxon>
        <taxon>Ciceribacter</taxon>
    </lineage>
</organism>
<dbReference type="EC" id="2.7.13.3" evidence="2"/>
<dbReference type="SMART" id="SM00387">
    <property type="entry name" value="HATPase_c"/>
    <property type="match status" value="1"/>
</dbReference>
<dbReference type="SUPFAM" id="SSF47384">
    <property type="entry name" value="Homodimeric domain of signal transducing histidine kinase"/>
    <property type="match status" value="1"/>
</dbReference>
<dbReference type="InterPro" id="IPR036097">
    <property type="entry name" value="HisK_dim/P_sf"/>
</dbReference>
<evidence type="ECO:0000256" key="7">
    <source>
        <dbReference type="ARBA" id="ARBA00022840"/>
    </source>
</evidence>
<dbReference type="Pfam" id="PF00512">
    <property type="entry name" value="HisKA"/>
    <property type="match status" value="1"/>
</dbReference>
<keyword evidence="4" id="KW-0808">Transferase</keyword>
<dbReference type="GO" id="GO:0000155">
    <property type="term" value="F:phosphorelay sensor kinase activity"/>
    <property type="evidence" value="ECO:0007669"/>
    <property type="project" value="InterPro"/>
</dbReference>
<keyword evidence="7 10" id="KW-0067">ATP-binding</keyword>
<dbReference type="InterPro" id="IPR003661">
    <property type="entry name" value="HisK_dim/P_dom"/>
</dbReference>
<dbReference type="PANTHER" id="PTHR43065:SF10">
    <property type="entry name" value="PEROXIDE STRESS-ACTIVATED HISTIDINE KINASE MAK3"/>
    <property type="match status" value="1"/>
</dbReference>
<evidence type="ECO:0000256" key="6">
    <source>
        <dbReference type="ARBA" id="ARBA00022777"/>
    </source>
</evidence>
<accession>A0AAJ1C1M7</accession>
<evidence type="ECO:0000313" key="10">
    <source>
        <dbReference type="EMBL" id="MCO5960121.1"/>
    </source>
</evidence>
<dbReference type="SUPFAM" id="SSF55874">
    <property type="entry name" value="ATPase domain of HSP90 chaperone/DNA topoisomerase II/histidine kinase"/>
    <property type="match status" value="1"/>
</dbReference>
<dbReference type="InterPro" id="IPR005467">
    <property type="entry name" value="His_kinase_dom"/>
</dbReference>
<evidence type="ECO:0000256" key="1">
    <source>
        <dbReference type="ARBA" id="ARBA00000085"/>
    </source>
</evidence>
<dbReference type="EMBL" id="JAMXLX010000016">
    <property type="protein sequence ID" value="MCO5960121.1"/>
    <property type="molecule type" value="Genomic_DNA"/>
</dbReference>
<dbReference type="PANTHER" id="PTHR43065">
    <property type="entry name" value="SENSOR HISTIDINE KINASE"/>
    <property type="match status" value="1"/>
</dbReference>
<dbReference type="Gene3D" id="1.10.287.130">
    <property type="match status" value="1"/>
</dbReference>
<evidence type="ECO:0000256" key="2">
    <source>
        <dbReference type="ARBA" id="ARBA00012438"/>
    </source>
</evidence>
<keyword evidence="8" id="KW-0902">Two-component regulatory system</keyword>
<feature type="domain" description="Histidine kinase" evidence="9">
    <location>
        <begin position="284"/>
        <end position="499"/>
    </location>
</feature>
<evidence type="ECO:0000256" key="8">
    <source>
        <dbReference type="ARBA" id="ARBA00023012"/>
    </source>
</evidence>
<dbReference type="PRINTS" id="PR00344">
    <property type="entry name" value="BCTRLSENSOR"/>
</dbReference>
<dbReference type="InterPro" id="IPR004358">
    <property type="entry name" value="Sig_transdc_His_kin-like_C"/>
</dbReference>
<name>A0AAJ1C1M7_9HYPH</name>
<protein>
    <recommendedName>
        <fullName evidence="2">histidine kinase</fullName>
        <ecNumber evidence="2">2.7.13.3</ecNumber>
    </recommendedName>
</protein>
<dbReference type="InterPro" id="IPR003594">
    <property type="entry name" value="HATPase_dom"/>
</dbReference>
<dbReference type="SMART" id="SM00388">
    <property type="entry name" value="HisKA"/>
    <property type="match status" value="1"/>
</dbReference>
<comment type="catalytic activity">
    <reaction evidence="1">
        <text>ATP + protein L-histidine = ADP + protein N-phospho-L-histidine.</text>
        <dbReference type="EC" id="2.7.13.3"/>
    </reaction>
</comment>
<proteinExistence type="predicted"/>
<evidence type="ECO:0000256" key="5">
    <source>
        <dbReference type="ARBA" id="ARBA00022741"/>
    </source>
</evidence>
<evidence type="ECO:0000313" key="11">
    <source>
        <dbReference type="Proteomes" id="UP001155380"/>
    </source>
</evidence>
<keyword evidence="6" id="KW-0418">Kinase</keyword>
<keyword evidence="5" id="KW-0547">Nucleotide-binding</keyword>
<dbReference type="GO" id="GO:0005524">
    <property type="term" value="F:ATP binding"/>
    <property type="evidence" value="ECO:0007669"/>
    <property type="project" value="UniProtKB-KW"/>
</dbReference>
<dbReference type="InterPro" id="IPR036890">
    <property type="entry name" value="HATPase_C_sf"/>
</dbReference>
<keyword evidence="3" id="KW-0597">Phosphoprotein</keyword>
<evidence type="ECO:0000256" key="3">
    <source>
        <dbReference type="ARBA" id="ARBA00022553"/>
    </source>
</evidence>
<evidence type="ECO:0000256" key="4">
    <source>
        <dbReference type="ARBA" id="ARBA00022679"/>
    </source>
</evidence>